<protein>
    <recommendedName>
        <fullName evidence="4">TGF-beta family profile domain-containing protein</fullName>
    </recommendedName>
</protein>
<dbReference type="Gene3D" id="1.10.287.520">
    <property type="entry name" value="Helix hairpin bin"/>
    <property type="match status" value="1"/>
</dbReference>
<dbReference type="AlphaFoldDB" id="A0AA39LNM6"/>
<keyword evidence="1" id="KW-0732">Signal</keyword>
<reference evidence="2" key="1">
    <citation type="submission" date="2023-06" db="EMBL/GenBank/DDBJ databases">
        <title>Genomic analysis of the entomopathogenic nematode Steinernema hermaphroditum.</title>
        <authorList>
            <person name="Schwarz E.M."/>
            <person name="Heppert J.K."/>
            <person name="Baniya A."/>
            <person name="Schwartz H.T."/>
            <person name="Tan C.-H."/>
            <person name="Antoshechkin I."/>
            <person name="Sternberg P.W."/>
            <person name="Goodrich-Blair H."/>
            <person name="Dillman A.R."/>
        </authorList>
    </citation>
    <scope>NUCLEOTIDE SEQUENCE</scope>
    <source>
        <strain evidence="2">PS9179</strain>
        <tissue evidence="2">Whole animal</tissue>
    </source>
</reference>
<name>A0AA39LNM6_9BILA</name>
<dbReference type="InterPro" id="IPR029034">
    <property type="entry name" value="Cystine-knot_cytokine"/>
</dbReference>
<dbReference type="Proteomes" id="UP001175271">
    <property type="component" value="Unassembled WGS sequence"/>
</dbReference>
<dbReference type="PANTHER" id="PTHR33995:SF12">
    <property type="entry name" value="CPW-WPC DOMAIN-CONTAINING PROTEIN"/>
    <property type="match status" value="1"/>
</dbReference>
<comment type="caution">
    <text evidence="2">The sequence shown here is derived from an EMBL/GenBank/DDBJ whole genome shotgun (WGS) entry which is preliminary data.</text>
</comment>
<evidence type="ECO:0008006" key="4">
    <source>
        <dbReference type="Google" id="ProtNLM"/>
    </source>
</evidence>
<evidence type="ECO:0000313" key="2">
    <source>
        <dbReference type="EMBL" id="KAK0403745.1"/>
    </source>
</evidence>
<dbReference type="SUPFAM" id="SSF57501">
    <property type="entry name" value="Cystine-knot cytokines"/>
    <property type="match status" value="1"/>
</dbReference>
<gene>
    <name evidence="2" type="ORF">QR680_017101</name>
</gene>
<dbReference type="Gene3D" id="2.10.90.10">
    <property type="entry name" value="Cystine-knot cytokines"/>
    <property type="match status" value="1"/>
</dbReference>
<evidence type="ECO:0000313" key="3">
    <source>
        <dbReference type="Proteomes" id="UP001175271"/>
    </source>
</evidence>
<sequence>MLAARLFSWTLLVALSSALRTKRCGYRCDNFSPQFNWDRENHLPIQREPQCPCVRPPGSSQCVSYDPRLQAATLDEALFNFQDLASYNPESRTLYKAKTVPPPPGSPVTYSNVPFVAPQSPRVMAAPAVFPSDIEDYLSCTSEACLKCKLMVLSKFIESCQNCTKPYFYEMQAEMFKLDKMLGGRDDCEFFEQQEPKEFAASMDEESEAKTEEVAAEIRRLVNNAFGGSRRRRSSENDLEKKLIGMTSKVDCTYKRGEEIPTDTAWSGLCNICWRWRRLPPQYFPPYINEVSCDTDRRCLMDFGECRTVMRSLSVLYNMGTEENPRYEEQSIPTTAACECQVMMGSPYHRLIAL</sequence>
<keyword evidence="3" id="KW-1185">Reference proteome</keyword>
<organism evidence="2 3">
    <name type="scientific">Steinernema hermaphroditum</name>
    <dbReference type="NCBI Taxonomy" id="289476"/>
    <lineage>
        <taxon>Eukaryota</taxon>
        <taxon>Metazoa</taxon>
        <taxon>Ecdysozoa</taxon>
        <taxon>Nematoda</taxon>
        <taxon>Chromadorea</taxon>
        <taxon>Rhabditida</taxon>
        <taxon>Tylenchina</taxon>
        <taxon>Panagrolaimomorpha</taxon>
        <taxon>Strongyloidoidea</taxon>
        <taxon>Steinernematidae</taxon>
        <taxon>Steinernema</taxon>
    </lineage>
</organism>
<evidence type="ECO:0000256" key="1">
    <source>
        <dbReference type="SAM" id="SignalP"/>
    </source>
</evidence>
<feature type="chain" id="PRO_5041381938" description="TGF-beta family profile domain-containing protein" evidence="1">
    <location>
        <begin position="19"/>
        <end position="354"/>
    </location>
</feature>
<feature type="signal peptide" evidence="1">
    <location>
        <begin position="1"/>
        <end position="18"/>
    </location>
</feature>
<dbReference type="EMBL" id="JAUCMV010000004">
    <property type="protein sequence ID" value="KAK0403745.1"/>
    <property type="molecule type" value="Genomic_DNA"/>
</dbReference>
<accession>A0AA39LNM6</accession>
<dbReference type="PANTHER" id="PTHR33995">
    <property type="entry name" value="PROTEIN CBG18546"/>
    <property type="match status" value="1"/>
</dbReference>
<proteinExistence type="predicted"/>